<protein>
    <recommendedName>
        <fullName evidence="1">YchJ-like middle NTF2-like domain-containing protein</fullName>
    </recommendedName>
</protein>
<evidence type="ECO:0000313" key="3">
    <source>
        <dbReference type="Proteomes" id="UP000002630"/>
    </source>
</evidence>
<evidence type="ECO:0000313" key="2">
    <source>
        <dbReference type="EMBL" id="CBN77139.1"/>
    </source>
</evidence>
<dbReference type="InterPro" id="IPR032710">
    <property type="entry name" value="NTF2-like_dom_sf"/>
</dbReference>
<dbReference type="STRING" id="2880.D8LLE1"/>
<dbReference type="InParanoid" id="D8LLE1"/>
<accession>D8LLE1</accession>
<name>D8LLE1_ECTSI</name>
<evidence type="ECO:0000259" key="1">
    <source>
        <dbReference type="Pfam" id="PF17775"/>
    </source>
</evidence>
<dbReference type="PANTHER" id="PTHR33747:SF1">
    <property type="entry name" value="ADENYLATE CYCLASE-ASSOCIATED CAP C-TERMINAL DOMAIN-CONTAINING PROTEIN"/>
    <property type="match status" value="1"/>
</dbReference>
<dbReference type="PANTHER" id="PTHR33747">
    <property type="entry name" value="UPF0225 PROTEIN SCO1677"/>
    <property type="match status" value="1"/>
</dbReference>
<feature type="domain" description="YchJ-like middle NTF2-like" evidence="1">
    <location>
        <begin position="40"/>
        <end position="142"/>
    </location>
</feature>
<organism evidence="2 3">
    <name type="scientific">Ectocarpus siliculosus</name>
    <name type="common">Brown alga</name>
    <name type="synonym">Conferva siliculosa</name>
    <dbReference type="NCBI Taxonomy" id="2880"/>
    <lineage>
        <taxon>Eukaryota</taxon>
        <taxon>Sar</taxon>
        <taxon>Stramenopiles</taxon>
        <taxon>Ochrophyta</taxon>
        <taxon>PX clade</taxon>
        <taxon>Phaeophyceae</taxon>
        <taxon>Ectocarpales</taxon>
        <taxon>Ectocarpaceae</taxon>
        <taxon>Ectocarpus</taxon>
    </lineage>
</organism>
<dbReference type="OrthoDB" id="539593at2759"/>
<dbReference type="AlphaFoldDB" id="D8LLE1"/>
<proteinExistence type="predicted"/>
<reference evidence="2 3" key="1">
    <citation type="journal article" date="2010" name="Nature">
        <title>The Ectocarpus genome and the independent evolution of multicellularity in brown algae.</title>
        <authorList>
            <person name="Cock J.M."/>
            <person name="Sterck L."/>
            <person name="Rouze P."/>
            <person name="Scornet D."/>
            <person name="Allen A.E."/>
            <person name="Amoutzias G."/>
            <person name="Anthouard V."/>
            <person name="Artiguenave F."/>
            <person name="Aury J.M."/>
            <person name="Badger J.H."/>
            <person name="Beszteri B."/>
            <person name="Billiau K."/>
            <person name="Bonnet E."/>
            <person name="Bothwell J.H."/>
            <person name="Bowler C."/>
            <person name="Boyen C."/>
            <person name="Brownlee C."/>
            <person name="Carrano C.J."/>
            <person name="Charrier B."/>
            <person name="Cho G.Y."/>
            <person name="Coelho S.M."/>
            <person name="Collen J."/>
            <person name="Corre E."/>
            <person name="Da Silva C."/>
            <person name="Delage L."/>
            <person name="Delaroque N."/>
            <person name="Dittami S.M."/>
            <person name="Doulbeau S."/>
            <person name="Elias M."/>
            <person name="Farnham G."/>
            <person name="Gachon C.M."/>
            <person name="Gschloessl B."/>
            <person name="Heesch S."/>
            <person name="Jabbari K."/>
            <person name="Jubin C."/>
            <person name="Kawai H."/>
            <person name="Kimura K."/>
            <person name="Kloareg B."/>
            <person name="Kupper F.C."/>
            <person name="Lang D."/>
            <person name="Le Bail A."/>
            <person name="Leblanc C."/>
            <person name="Lerouge P."/>
            <person name="Lohr M."/>
            <person name="Lopez P.J."/>
            <person name="Martens C."/>
            <person name="Maumus F."/>
            <person name="Michel G."/>
            <person name="Miranda-Saavedra D."/>
            <person name="Morales J."/>
            <person name="Moreau H."/>
            <person name="Motomura T."/>
            <person name="Nagasato C."/>
            <person name="Napoli C.A."/>
            <person name="Nelson D.R."/>
            <person name="Nyvall-Collen P."/>
            <person name="Peters A.F."/>
            <person name="Pommier C."/>
            <person name="Potin P."/>
            <person name="Poulain J."/>
            <person name="Quesneville H."/>
            <person name="Read B."/>
            <person name="Rensing S.A."/>
            <person name="Ritter A."/>
            <person name="Rousvoal S."/>
            <person name="Samanta M."/>
            <person name="Samson G."/>
            <person name="Schroeder D.C."/>
            <person name="Segurens B."/>
            <person name="Strittmatter M."/>
            <person name="Tonon T."/>
            <person name="Tregear J.W."/>
            <person name="Valentin K."/>
            <person name="von Dassow P."/>
            <person name="Yamagishi T."/>
            <person name="Van de Peer Y."/>
            <person name="Wincker P."/>
        </authorList>
    </citation>
    <scope>NUCLEOTIDE SEQUENCE [LARGE SCALE GENOMIC DNA]</scope>
    <source>
        <strain evidence="3">Ec32 / CCAP1310/4</strain>
    </source>
</reference>
<dbReference type="InterPro" id="IPR048469">
    <property type="entry name" value="YchJ-like_M"/>
</dbReference>
<dbReference type="Proteomes" id="UP000002630">
    <property type="component" value="Linkage Group LG20"/>
</dbReference>
<dbReference type="Pfam" id="PF17775">
    <property type="entry name" value="YchJ_M-like"/>
    <property type="match status" value="1"/>
</dbReference>
<sequence length="175" mass="19420">MAKIKTNKTPAASAPCPCFSGNPYGDCCKPFHDGEKSPQPVQVMRARYAAYACNMPQFIMKTTHPDHEDFAKSGWRDSILVFCNNYKFTGLEVGQPEVDQDTPDKVYVYFTAMMAGAKGGGAVSFDERSVFLLTDDGEWLYRAPDANYKESVNVISKRKYNAAAKTDRPSGFSAR</sequence>
<dbReference type="EMBL" id="FN649745">
    <property type="protein sequence ID" value="CBN77139.1"/>
    <property type="molecule type" value="Genomic_DNA"/>
</dbReference>
<gene>
    <name evidence="2" type="ORF">Esi_0036_0112</name>
</gene>
<dbReference type="EMBL" id="FN648553">
    <property type="protein sequence ID" value="CBN77139.1"/>
    <property type="molecule type" value="Genomic_DNA"/>
</dbReference>
<keyword evidence="3" id="KW-1185">Reference proteome</keyword>
<dbReference type="SUPFAM" id="SSF54427">
    <property type="entry name" value="NTF2-like"/>
    <property type="match status" value="1"/>
</dbReference>
<dbReference type="Gene3D" id="3.10.450.50">
    <property type="match status" value="1"/>
</dbReference>
<dbReference type="OMA" id="FEADIQP"/>